<dbReference type="SUPFAM" id="SSF51735">
    <property type="entry name" value="NAD(P)-binding Rossmann-fold domains"/>
    <property type="match status" value="1"/>
</dbReference>
<evidence type="ECO:0000256" key="6">
    <source>
        <dbReference type="ARBA" id="ARBA00018569"/>
    </source>
</evidence>
<evidence type="ECO:0000256" key="9">
    <source>
        <dbReference type="ARBA" id="ARBA00023235"/>
    </source>
</evidence>
<evidence type="ECO:0000256" key="7">
    <source>
        <dbReference type="ARBA" id="ARBA00023027"/>
    </source>
</evidence>
<dbReference type="InterPro" id="IPR036291">
    <property type="entry name" value="NAD(P)-bd_dom_sf"/>
</dbReference>
<dbReference type="InterPro" id="IPR001509">
    <property type="entry name" value="Epimerase_deHydtase"/>
</dbReference>
<keyword evidence="8" id="KW-0299">Galactose metabolism</keyword>
<comment type="subunit">
    <text evidence="10">Homodimer.</text>
</comment>
<dbReference type="GO" id="GO:0003978">
    <property type="term" value="F:UDP-glucose 4-epimerase activity"/>
    <property type="evidence" value="ECO:0007669"/>
    <property type="project" value="UniProtKB-EC"/>
</dbReference>
<name>A0ABX8A6G7_9BRAD</name>
<keyword evidence="10" id="KW-0119">Carbohydrate metabolism</keyword>
<evidence type="ECO:0000313" key="12">
    <source>
        <dbReference type="EMBL" id="QUS38088.1"/>
    </source>
</evidence>
<reference evidence="12 13" key="1">
    <citation type="submission" date="2019-02" db="EMBL/GenBank/DDBJ databases">
        <title>Emended description of the genus Rhodopseudomonas and description of Rhodopseudomonas albus sp. nov., a non-phototrophic, heavy-metal-tolerant bacterium isolated from garden soil.</title>
        <authorList>
            <person name="Bao Z."/>
            <person name="Cao W.W."/>
            <person name="Sato Y."/>
            <person name="Nishizawa T."/>
            <person name="Zhao J."/>
            <person name="Guo Y."/>
            <person name="Ohta H."/>
        </authorList>
    </citation>
    <scope>NUCLEOTIDE SEQUENCE [LARGE SCALE GENOMIC DNA]</scope>
    <source>
        <strain evidence="12 13">SK50-23</strain>
    </source>
</reference>
<dbReference type="EMBL" id="CP036498">
    <property type="protein sequence ID" value="QUS38088.1"/>
    <property type="molecule type" value="Genomic_DNA"/>
</dbReference>
<protein>
    <recommendedName>
        <fullName evidence="6 10">UDP-glucose 4-epimerase</fullName>
        <ecNumber evidence="5 10">5.1.3.2</ecNumber>
    </recommendedName>
</protein>
<evidence type="ECO:0000313" key="13">
    <source>
        <dbReference type="Proteomes" id="UP000682843"/>
    </source>
</evidence>
<evidence type="ECO:0000256" key="3">
    <source>
        <dbReference type="ARBA" id="ARBA00004947"/>
    </source>
</evidence>
<evidence type="ECO:0000256" key="8">
    <source>
        <dbReference type="ARBA" id="ARBA00023144"/>
    </source>
</evidence>
<keyword evidence="9 10" id="KW-0413">Isomerase</keyword>
<evidence type="ECO:0000256" key="10">
    <source>
        <dbReference type="RuleBase" id="RU366046"/>
    </source>
</evidence>
<dbReference type="Proteomes" id="UP000682843">
    <property type="component" value="Chromosome"/>
</dbReference>
<dbReference type="RefSeq" id="WP_211911623.1">
    <property type="nucleotide sequence ID" value="NZ_CP036498.1"/>
</dbReference>
<accession>A0ABX8A6G7</accession>
<proteinExistence type="inferred from homology"/>
<gene>
    <name evidence="12" type="primary">galE</name>
    <name evidence="12" type="ORF">RPMA_03875</name>
</gene>
<keyword evidence="13" id="KW-1185">Reference proteome</keyword>
<evidence type="ECO:0000256" key="4">
    <source>
        <dbReference type="ARBA" id="ARBA00007637"/>
    </source>
</evidence>
<keyword evidence="7 10" id="KW-0520">NAD</keyword>
<comment type="cofactor">
    <cofactor evidence="2 10">
        <name>NAD(+)</name>
        <dbReference type="ChEBI" id="CHEBI:57540"/>
    </cofactor>
</comment>
<dbReference type="PANTHER" id="PTHR43725:SF47">
    <property type="entry name" value="UDP-GLUCOSE 4-EPIMERASE"/>
    <property type="match status" value="1"/>
</dbReference>
<organism evidence="12 13">
    <name type="scientific">Tardiphaga alba</name>
    <dbReference type="NCBI Taxonomy" id="340268"/>
    <lineage>
        <taxon>Bacteria</taxon>
        <taxon>Pseudomonadati</taxon>
        <taxon>Pseudomonadota</taxon>
        <taxon>Alphaproteobacteria</taxon>
        <taxon>Hyphomicrobiales</taxon>
        <taxon>Nitrobacteraceae</taxon>
        <taxon>Tardiphaga</taxon>
    </lineage>
</organism>
<evidence type="ECO:0000256" key="1">
    <source>
        <dbReference type="ARBA" id="ARBA00000083"/>
    </source>
</evidence>
<dbReference type="NCBIfam" id="TIGR01179">
    <property type="entry name" value="galE"/>
    <property type="match status" value="1"/>
</dbReference>
<feature type="domain" description="NAD-dependent epimerase/dehydratase" evidence="11">
    <location>
        <begin position="3"/>
        <end position="257"/>
    </location>
</feature>
<sequence>MAVMITGGAGFIGSHVCVELIRSGQSVVIYDDFSNSHPEVVNRIARITGFAPDVVRGDVRDLAALTAALVEHRCTAVVHLAGLKSVADSVRDATGYYDCNLAGSLTLAQAMQRADVRKLVFSSSATVYGEPETLPLREDHRLAPFNPYGRTKLMAEQMLQDIAASADPLKVAILRYFNPVGSHESGLIGEDPYGEPNNLMPYISQVAVGRRPSLSVFGRDYPTRDGTGVRDYVHVVDLAVGHVSALRQLDDVDVINVNLGTGRGTSVLELVDAFASASGRDIPITFAPRRAGDVASYYASSDLAFDMLGWKAERDISAMCADAWKWQRLNPNGYRNA</sequence>
<comment type="similarity">
    <text evidence="4 10">Belongs to the NAD(P)-dependent epimerase/dehydratase family.</text>
</comment>
<comment type="catalytic activity">
    <reaction evidence="1 10">
        <text>UDP-alpha-D-glucose = UDP-alpha-D-galactose</text>
        <dbReference type="Rhea" id="RHEA:22168"/>
        <dbReference type="ChEBI" id="CHEBI:58885"/>
        <dbReference type="ChEBI" id="CHEBI:66914"/>
        <dbReference type="EC" id="5.1.3.2"/>
    </reaction>
</comment>
<dbReference type="InterPro" id="IPR005886">
    <property type="entry name" value="UDP_G4E"/>
</dbReference>
<evidence type="ECO:0000256" key="2">
    <source>
        <dbReference type="ARBA" id="ARBA00001911"/>
    </source>
</evidence>
<dbReference type="NCBIfam" id="NF007956">
    <property type="entry name" value="PRK10675.1"/>
    <property type="match status" value="1"/>
</dbReference>
<dbReference type="PANTHER" id="PTHR43725">
    <property type="entry name" value="UDP-GLUCOSE 4-EPIMERASE"/>
    <property type="match status" value="1"/>
</dbReference>
<dbReference type="Pfam" id="PF01370">
    <property type="entry name" value="Epimerase"/>
    <property type="match status" value="1"/>
</dbReference>
<evidence type="ECO:0000256" key="5">
    <source>
        <dbReference type="ARBA" id="ARBA00013189"/>
    </source>
</evidence>
<dbReference type="Gene3D" id="3.40.50.720">
    <property type="entry name" value="NAD(P)-binding Rossmann-like Domain"/>
    <property type="match status" value="1"/>
</dbReference>
<dbReference type="EC" id="5.1.3.2" evidence="5 10"/>
<comment type="pathway">
    <text evidence="3 10">Carbohydrate metabolism; galactose metabolism.</text>
</comment>
<dbReference type="CDD" id="cd05247">
    <property type="entry name" value="UDP_G4E_1_SDR_e"/>
    <property type="match status" value="1"/>
</dbReference>
<dbReference type="Gene3D" id="3.90.25.10">
    <property type="entry name" value="UDP-galactose 4-epimerase, domain 1"/>
    <property type="match status" value="1"/>
</dbReference>
<evidence type="ECO:0000259" key="11">
    <source>
        <dbReference type="Pfam" id="PF01370"/>
    </source>
</evidence>